<organism evidence="2 3">
    <name type="scientific">Emticicia oligotrophica (strain DSM 17448 / CIP 109782 / MTCC 6937 / GPTSA100-15)</name>
    <dbReference type="NCBI Taxonomy" id="929562"/>
    <lineage>
        <taxon>Bacteria</taxon>
        <taxon>Pseudomonadati</taxon>
        <taxon>Bacteroidota</taxon>
        <taxon>Cytophagia</taxon>
        <taxon>Cytophagales</taxon>
        <taxon>Leadbetterellaceae</taxon>
        <taxon>Emticicia</taxon>
    </lineage>
</organism>
<evidence type="ECO:0008006" key="4">
    <source>
        <dbReference type="Google" id="ProtNLM"/>
    </source>
</evidence>
<dbReference type="Proteomes" id="UP000002875">
    <property type="component" value="Chromosome"/>
</dbReference>
<feature type="coiled-coil region" evidence="1">
    <location>
        <begin position="981"/>
        <end position="1008"/>
    </location>
</feature>
<dbReference type="Gene3D" id="2.150.10.10">
    <property type="entry name" value="Serralysin-like metalloprotease, C-terminal"/>
    <property type="match status" value="1"/>
</dbReference>
<evidence type="ECO:0000256" key="1">
    <source>
        <dbReference type="SAM" id="Coils"/>
    </source>
</evidence>
<dbReference type="RefSeq" id="WP_015027877.1">
    <property type="nucleotide sequence ID" value="NC_018748.1"/>
</dbReference>
<proteinExistence type="predicted"/>
<name>A0ABN4AJ73_EMTOG</name>
<dbReference type="EMBL" id="CP002961">
    <property type="protein sequence ID" value="AFK02177.1"/>
    <property type="molecule type" value="Genomic_DNA"/>
</dbReference>
<gene>
    <name evidence="2" type="ordered locus">Emtol_1027</name>
</gene>
<sequence length="1010" mass="107047">MSGITLPTMKLRQGIGVCILMLLSTIVSIAQNENVGIGTTKPDNSAILDLTSTNKGLLIPRMTLAQRANIKAPATGLLVYQIDFFTGFYFFDGTEWKSFYARNSDGTVITTPTAATSTNKATSDNAWLIGGNSGLNVDNNFIGTLDTTSLVFKVNNYRSGLIDYRSGNTFLGYRAGYRSRGFNSVAIGAYALHATNIGLNNVAVGYQTLVSNQTGSDNIAIGANSLYSNITGSQNIALGTQAGQRSTGDGNIYIGYKAGMNEVGNNKLYISNSYLDAALIYGDFEKGRVGINTQKPNSALSIDSKTANISGLEFKNLTSNSPASKSNLKVLSVDSEGKVILVRDSVGIGGTVSGVNYWTAKGNLIENNNAGDVMVSNLRFKNLRTFSSAINSNGRVLTVDDNGLLVLAKDSVGNQTPSYWNFNNNTLSNNTSGKVVLNGPIQLTNIKASNSAFRPYGKVLTVDDNGNLILVRDSVATSSSTIPVSTSSWSINGNNITNNNTGTVYINNGLNLSKLSSNNTVNLTSQKFLTVDANGNVVLANIPSMTITTGTSDWNLDANNNITNKNSGGVYVANGLWAKNGIRVQSGTLEVNGGILLPQLKAASAAGRAYGKVLSVDDNGNVILVKDSVGVAGSIASPWTSNGNDIINSNTGKAFINNGLSVKSGINIESGNLVTNGSVINRSGLVLNQLKSSFPASRPNGKVLSVDENGNVILVRDSVSISNNTNISTPSSWNISGDNITNANAGSVSINNNLVLSKLSSNNTPTITTQKVLSVDANGSVILVNTPTTTNTNTSAAPELWKSNADGAIYNSNPQVLISGSTDGLSGLQFTKLKASSPAGNRYGKVLSVDDFGNVILINDGINGTTTNNSTPGVGWTLTDGRLHNSNNGKVVIGTGINSYPGDYQLYVKGGILTERLRVAVANSDRWADHVFEKGYDLMSLHDVEKFIDYHHHLPNVPSAEEMEKNGLDVLQTSAKLIEKIEELTLYLIKANKQIEALEKKVENLEKTQK</sequence>
<evidence type="ECO:0000313" key="2">
    <source>
        <dbReference type="EMBL" id="AFK02177.1"/>
    </source>
</evidence>
<accession>A0ABN4AJ73</accession>
<dbReference type="InterPro" id="IPR011049">
    <property type="entry name" value="Serralysin-like_metalloprot_C"/>
</dbReference>
<evidence type="ECO:0000313" key="3">
    <source>
        <dbReference type="Proteomes" id="UP000002875"/>
    </source>
</evidence>
<protein>
    <recommendedName>
        <fullName evidence="4">Peptidase S74 domain-containing protein</fullName>
    </recommendedName>
</protein>
<keyword evidence="3" id="KW-1185">Reference proteome</keyword>
<keyword evidence="1" id="KW-0175">Coiled coil</keyword>
<reference evidence="2 3" key="1">
    <citation type="submission" date="2011-07" db="EMBL/GenBank/DDBJ databases">
        <title>The complete genome of chromosome of Emticicia oligotrophica DSM 17448.</title>
        <authorList>
            <consortium name="US DOE Joint Genome Institute (JGI-PGF)"/>
            <person name="Lucas S."/>
            <person name="Han J."/>
            <person name="Lapidus A."/>
            <person name="Bruce D."/>
            <person name="Goodwin L."/>
            <person name="Pitluck S."/>
            <person name="Peters L."/>
            <person name="Kyrpides N."/>
            <person name="Mavromatis K."/>
            <person name="Ivanova N."/>
            <person name="Ovchinnikova G."/>
            <person name="Teshima H."/>
            <person name="Detter J.C."/>
            <person name="Tapia R."/>
            <person name="Han C."/>
            <person name="Land M."/>
            <person name="Hauser L."/>
            <person name="Markowitz V."/>
            <person name="Cheng J.-F."/>
            <person name="Hugenholtz P."/>
            <person name="Woyke T."/>
            <person name="Wu D."/>
            <person name="Tindall B."/>
            <person name="Pomrenke H."/>
            <person name="Brambilla E."/>
            <person name="Klenk H.-P."/>
            <person name="Eisen J.A."/>
        </authorList>
    </citation>
    <scope>NUCLEOTIDE SEQUENCE [LARGE SCALE GENOMIC DNA]</scope>
    <source>
        <strain evidence="2 3">DSM 17448</strain>
    </source>
</reference>